<dbReference type="Pfam" id="PF22013">
    <property type="entry name" value="PG_1098_Fer"/>
    <property type="match status" value="1"/>
</dbReference>
<dbReference type="EMBL" id="LAZR01000044">
    <property type="protein sequence ID" value="KKN99827.1"/>
    <property type="molecule type" value="Genomic_DNA"/>
</dbReference>
<organism evidence="3">
    <name type="scientific">marine sediment metagenome</name>
    <dbReference type="NCBI Taxonomy" id="412755"/>
    <lineage>
        <taxon>unclassified sequences</taxon>
        <taxon>metagenomes</taxon>
        <taxon>ecological metagenomes</taxon>
    </lineage>
</organism>
<protein>
    <submittedName>
        <fullName evidence="3">Uncharacterized protein</fullName>
    </submittedName>
</protein>
<evidence type="ECO:0000313" key="3">
    <source>
        <dbReference type="EMBL" id="KKN99827.1"/>
    </source>
</evidence>
<dbReference type="Gene3D" id="1.10.10.1110">
    <property type="entry name" value="Methyltransferase PG1098, N-terminal domain"/>
    <property type="match status" value="1"/>
</dbReference>
<gene>
    <name evidence="3" type="ORF">LCGC14_0132480</name>
</gene>
<name>A0A0F9VJ55_9ZZZZ</name>
<evidence type="ECO:0000259" key="1">
    <source>
        <dbReference type="Pfam" id="PF18096"/>
    </source>
</evidence>
<evidence type="ECO:0000259" key="2">
    <source>
        <dbReference type="Pfam" id="PF22013"/>
    </source>
</evidence>
<dbReference type="InterPro" id="IPR029063">
    <property type="entry name" value="SAM-dependent_MTases_sf"/>
</dbReference>
<accession>A0A0F9VJ55</accession>
<dbReference type="SUPFAM" id="SSF53335">
    <property type="entry name" value="S-adenosyl-L-methionine-dependent methyltransferases"/>
    <property type="match status" value="1"/>
</dbReference>
<feature type="domain" description="THUMP-like" evidence="1">
    <location>
        <begin position="322"/>
        <end position="387"/>
    </location>
</feature>
<dbReference type="Gene3D" id="3.40.50.150">
    <property type="entry name" value="Vaccinia Virus protein VP39"/>
    <property type="match status" value="1"/>
</dbReference>
<dbReference type="InterPro" id="IPR054168">
    <property type="entry name" value="PG_1098_Fer"/>
</dbReference>
<reference evidence="3" key="1">
    <citation type="journal article" date="2015" name="Nature">
        <title>Complex archaea that bridge the gap between prokaryotes and eukaryotes.</title>
        <authorList>
            <person name="Spang A."/>
            <person name="Saw J.H."/>
            <person name="Jorgensen S.L."/>
            <person name="Zaremba-Niedzwiedzka K."/>
            <person name="Martijn J."/>
            <person name="Lind A.E."/>
            <person name="van Eijk R."/>
            <person name="Schleper C."/>
            <person name="Guy L."/>
            <person name="Ettema T.J."/>
        </authorList>
    </citation>
    <scope>NUCLEOTIDE SEQUENCE</scope>
</reference>
<comment type="caution">
    <text evidence="3">The sequence shown here is derived from an EMBL/GenBank/DDBJ whole genome shotgun (WGS) entry which is preliminary data.</text>
</comment>
<dbReference type="AlphaFoldDB" id="A0A0F9VJ55"/>
<sequence length="393" mass="45350">MNFEILSSQVQQFINDNLNTDIHKILLSKSKFAEVTSKELVEQIESKVKSKSKLPTWFVTDNIYYPNKLNLSQTSSEITANYKTSLVTGKTIIDITAGFGVDCFAFSKKFEHVFHIEKNNELSKIAAHNFKQLDRANIECYSSDGLAFLKKSTKIFDWIYIDPSRRDKDNKKVFFLSDCEPDVTTQLNFLFSKTSNILIKTGPLLDLKVGLRELKNVKEIHIIAINNDVKEVLWILEKEYKLEPLIKTLNFKSDTLQQFSFKLREEQNAIASYSQPLTYIYEPNAAILKSGSFQYLAKHYNLHKIHPNSHLYTSDQLIDFPGRIFKVENIYDYSKKSFKKSGIKKANITTRNFPDSVINIRRKLGIKDGGESYLFCTTNINDNYLIISCSQIF</sequence>
<proteinExistence type="predicted"/>
<feature type="domain" description="PG-1098 ferredoxin-like" evidence="2">
    <location>
        <begin position="279"/>
        <end position="321"/>
    </location>
</feature>
<dbReference type="InterPro" id="IPR041497">
    <property type="entry name" value="Thump-like"/>
</dbReference>
<dbReference type="Pfam" id="PF18096">
    <property type="entry name" value="Thump_like"/>
    <property type="match status" value="1"/>
</dbReference>
<dbReference type="Pfam" id="PF03602">
    <property type="entry name" value="Cons_hypoth95"/>
    <property type="match status" value="1"/>
</dbReference>